<evidence type="ECO:0000256" key="2">
    <source>
        <dbReference type="PIRSR" id="PIRSR001221-1"/>
    </source>
</evidence>
<dbReference type="PANTHER" id="PTHR43372:SF4">
    <property type="entry name" value="FATTY-ACID AMIDE HYDROLASE 2"/>
    <property type="match status" value="1"/>
</dbReference>
<keyword evidence="5" id="KW-1185">Reference proteome</keyword>
<proteinExistence type="inferred from homology"/>
<dbReference type="InterPro" id="IPR036928">
    <property type="entry name" value="AS_sf"/>
</dbReference>
<dbReference type="Gene3D" id="3.90.1300.10">
    <property type="entry name" value="Amidase signature (AS) domain"/>
    <property type="match status" value="1"/>
</dbReference>
<evidence type="ECO:0000256" key="3">
    <source>
        <dbReference type="SAM" id="Phobius"/>
    </source>
</evidence>
<dbReference type="SUPFAM" id="SSF75304">
    <property type="entry name" value="Amidase signature (AS) enzymes"/>
    <property type="match status" value="1"/>
</dbReference>
<dbReference type="Proteomes" id="UP000492821">
    <property type="component" value="Unassembled WGS sequence"/>
</dbReference>
<comment type="similarity">
    <text evidence="1">Belongs to the amidase family.</text>
</comment>
<dbReference type="GO" id="GO:0012505">
    <property type="term" value="C:endomembrane system"/>
    <property type="evidence" value="ECO:0007669"/>
    <property type="project" value="TreeGrafter"/>
</dbReference>
<sequence length="531" mass="58261">MGAAAVLRTLYPLLKLVSVVYFFFLNLGFNIALLFWKRRVVSRPTNDLILIAATDAAAMIRNGEVQSVHFVQAYIDRMNEVDGVINAVVEDNFDNAIAKAREVDAYISGLDKTSDEFKNLTTTKPFLGVPFTTKDSVQIIGFRATAGIAAAEGNKSKMDADVVKNMFDAGAIFLALTNVPEATCWTESSNTMNGCTNNPYDSRRSVGGSSGGEGAVLGAAASVIGIGSDIGGSIRIPAMMNGVYGLKCSPNLVSLKGLYPDWNGVYHKQMLSVGPMCRYAKDLAPLLRVLCGKEVADKLKLGQKVELNKCKFFYMEGINTPLSEPVNHEVIGALRKAVKYFETKYDHPVYRVDLPKAHHAGIIFRISFTDRKAVDLFSLLTLGNGRVNPFKEIVKCGLGTSKHTMPLLLYCLMEYMPEYNKEFQEYVIQVRETLRNEIIQLLGDNGVLLFPSWSTTAPPHYKNVASYFNFFYTGLWNALRLPALVVPMGLDSNGLPLSVQLVGAPNTENLLIAAANDLEEGFNGWVPPPGH</sequence>
<dbReference type="AlphaFoldDB" id="A0A7E4ULY4"/>
<feature type="active site" description="Charge relay system" evidence="2">
    <location>
        <position position="134"/>
    </location>
</feature>
<dbReference type="InterPro" id="IPR023631">
    <property type="entry name" value="Amidase_dom"/>
</dbReference>
<keyword evidence="3" id="KW-0472">Membrane</keyword>
<evidence type="ECO:0000313" key="5">
    <source>
        <dbReference type="Proteomes" id="UP000492821"/>
    </source>
</evidence>
<feature type="domain" description="Amidase" evidence="4">
    <location>
        <begin position="71"/>
        <end position="511"/>
    </location>
</feature>
<evidence type="ECO:0000259" key="4">
    <source>
        <dbReference type="Pfam" id="PF01425"/>
    </source>
</evidence>
<dbReference type="InterPro" id="IPR052739">
    <property type="entry name" value="FAAH2"/>
</dbReference>
<evidence type="ECO:0000313" key="6">
    <source>
        <dbReference type="WBParaSite" id="Pan_g10009.t1"/>
    </source>
</evidence>
<dbReference type="PANTHER" id="PTHR43372">
    <property type="entry name" value="FATTY-ACID AMIDE HYDROLASE"/>
    <property type="match status" value="1"/>
</dbReference>
<reference evidence="6" key="2">
    <citation type="submission" date="2020-10" db="UniProtKB">
        <authorList>
            <consortium name="WormBaseParasite"/>
        </authorList>
    </citation>
    <scope>IDENTIFICATION</scope>
</reference>
<organism evidence="5 6">
    <name type="scientific">Panagrellus redivivus</name>
    <name type="common">Microworm</name>
    <dbReference type="NCBI Taxonomy" id="6233"/>
    <lineage>
        <taxon>Eukaryota</taxon>
        <taxon>Metazoa</taxon>
        <taxon>Ecdysozoa</taxon>
        <taxon>Nematoda</taxon>
        <taxon>Chromadorea</taxon>
        <taxon>Rhabditida</taxon>
        <taxon>Tylenchina</taxon>
        <taxon>Panagrolaimomorpha</taxon>
        <taxon>Panagrolaimoidea</taxon>
        <taxon>Panagrolaimidae</taxon>
        <taxon>Panagrellus</taxon>
    </lineage>
</organism>
<dbReference type="PIRSF" id="PIRSF001221">
    <property type="entry name" value="Amidase_fungi"/>
    <property type="match status" value="1"/>
</dbReference>
<feature type="active site" description="Acyl-ester intermediate" evidence="2">
    <location>
        <position position="233"/>
    </location>
</feature>
<dbReference type="PROSITE" id="PS00571">
    <property type="entry name" value="AMIDASES"/>
    <property type="match status" value="1"/>
</dbReference>
<evidence type="ECO:0000256" key="1">
    <source>
        <dbReference type="ARBA" id="ARBA00009199"/>
    </source>
</evidence>
<feature type="active site" description="Charge relay system" evidence="2">
    <location>
        <position position="209"/>
    </location>
</feature>
<keyword evidence="3" id="KW-0812">Transmembrane</keyword>
<dbReference type="WBParaSite" id="Pan_g10009.t1">
    <property type="protein sequence ID" value="Pan_g10009.t1"/>
    <property type="gene ID" value="Pan_g10009"/>
</dbReference>
<name>A0A7E4ULY4_PANRE</name>
<accession>A0A7E4ULY4</accession>
<protein>
    <submittedName>
        <fullName evidence="6">Amidase domain-containing protein</fullName>
    </submittedName>
</protein>
<dbReference type="Pfam" id="PF01425">
    <property type="entry name" value="Amidase"/>
    <property type="match status" value="1"/>
</dbReference>
<dbReference type="InterPro" id="IPR020556">
    <property type="entry name" value="Amidase_CS"/>
</dbReference>
<keyword evidence="3" id="KW-1133">Transmembrane helix</keyword>
<feature type="transmembrane region" description="Helical" evidence="3">
    <location>
        <begin position="16"/>
        <end position="36"/>
    </location>
</feature>
<reference evidence="5" key="1">
    <citation type="journal article" date="2013" name="Genetics">
        <title>The draft genome and transcriptome of Panagrellus redivivus are shaped by the harsh demands of a free-living lifestyle.</title>
        <authorList>
            <person name="Srinivasan J."/>
            <person name="Dillman A.R."/>
            <person name="Macchietto M.G."/>
            <person name="Heikkinen L."/>
            <person name="Lakso M."/>
            <person name="Fracchia K.M."/>
            <person name="Antoshechkin I."/>
            <person name="Mortazavi A."/>
            <person name="Wong G."/>
            <person name="Sternberg P.W."/>
        </authorList>
    </citation>
    <scope>NUCLEOTIDE SEQUENCE [LARGE SCALE GENOMIC DNA]</scope>
    <source>
        <strain evidence="5">MT8872</strain>
    </source>
</reference>